<keyword evidence="2" id="KW-1185">Reference proteome</keyword>
<accession>A0AAV8YB86</accession>
<evidence type="ECO:0000313" key="1">
    <source>
        <dbReference type="EMBL" id="KAJ8948890.1"/>
    </source>
</evidence>
<dbReference type="AlphaFoldDB" id="A0AAV8YB86"/>
<proteinExistence type="predicted"/>
<gene>
    <name evidence="1" type="ORF">NQ318_005511</name>
</gene>
<reference evidence="1" key="1">
    <citation type="journal article" date="2023" name="Insect Mol. Biol.">
        <title>Genome sequencing provides insights into the evolution of gene families encoding plant cell wall-degrading enzymes in longhorned beetles.</title>
        <authorList>
            <person name="Shin N.R."/>
            <person name="Okamura Y."/>
            <person name="Kirsch R."/>
            <person name="Pauchet Y."/>
        </authorList>
    </citation>
    <scope>NUCLEOTIDE SEQUENCE</scope>
    <source>
        <strain evidence="1">AMC_N1</strain>
    </source>
</reference>
<protein>
    <submittedName>
        <fullName evidence="1">Uncharacterized protein</fullName>
    </submittedName>
</protein>
<comment type="caution">
    <text evidence="1">The sequence shown here is derived from an EMBL/GenBank/DDBJ whole genome shotgun (WGS) entry which is preliminary data.</text>
</comment>
<evidence type="ECO:0000313" key="2">
    <source>
        <dbReference type="Proteomes" id="UP001162162"/>
    </source>
</evidence>
<organism evidence="1 2">
    <name type="scientific">Aromia moschata</name>
    <dbReference type="NCBI Taxonomy" id="1265417"/>
    <lineage>
        <taxon>Eukaryota</taxon>
        <taxon>Metazoa</taxon>
        <taxon>Ecdysozoa</taxon>
        <taxon>Arthropoda</taxon>
        <taxon>Hexapoda</taxon>
        <taxon>Insecta</taxon>
        <taxon>Pterygota</taxon>
        <taxon>Neoptera</taxon>
        <taxon>Endopterygota</taxon>
        <taxon>Coleoptera</taxon>
        <taxon>Polyphaga</taxon>
        <taxon>Cucujiformia</taxon>
        <taxon>Chrysomeloidea</taxon>
        <taxon>Cerambycidae</taxon>
        <taxon>Cerambycinae</taxon>
        <taxon>Callichromatini</taxon>
        <taxon>Aromia</taxon>
    </lineage>
</organism>
<dbReference type="Proteomes" id="UP001162162">
    <property type="component" value="Unassembled WGS sequence"/>
</dbReference>
<dbReference type="EMBL" id="JAPWTK010000128">
    <property type="protein sequence ID" value="KAJ8948890.1"/>
    <property type="molecule type" value="Genomic_DNA"/>
</dbReference>
<sequence length="79" mass="9280">MIFGILAFFTSQKVYEVCKLINESGNVAPDLAIPRNLNLGRYYKIYWKRYSAGKSLERRIIAFLILENPIEAFTWDFKN</sequence>
<name>A0AAV8YB86_9CUCU</name>